<protein>
    <submittedName>
        <fullName evidence="1">Uncharacterized protein</fullName>
    </submittedName>
</protein>
<name>A0ABU2NER5_9PSEU</name>
<comment type="caution">
    <text evidence="1">The sequence shown here is derived from an EMBL/GenBank/DDBJ whole genome shotgun (WGS) entry which is preliminary data.</text>
</comment>
<dbReference type="EMBL" id="JAVREJ010000011">
    <property type="protein sequence ID" value="MDT0351114.1"/>
    <property type="molecule type" value="Genomic_DNA"/>
</dbReference>
<sequence>MERYDGLIRLYVLPTFAQSRPQSSMSSCWNARLHCRDMCTGRPRAGHTCRPLTTSTMHKVH</sequence>
<dbReference type="Proteomes" id="UP001183202">
    <property type="component" value="Unassembled WGS sequence"/>
</dbReference>
<accession>A0ABU2NER5</accession>
<evidence type="ECO:0000313" key="2">
    <source>
        <dbReference type="Proteomes" id="UP001183202"/>
    </source>
</evidence>
<evidence type="ECO:0000313" key="1">
    <source>
        <dbReference type="EMBL" id="MDT0351114.1"/>
    </source>
</evidence>
<gene>
    <name evidence="1" type="ORF">RM445_16410</name>
</gene>
<keyword evidence="2" id="KW-1185">Reference proteome</keyword>
<organism evidence="1 2">
    <name type="scientific">Pseudonocardia charpentierae</name>
    <dbReference type="NCBI Taxonomy" id="3075545"/>
    <lineage>
        <taxon>Bacteria</taxon>
        <taxon>Bacillati</taxon>
        <taxon>Actinomycetota</taxon>
        <taxon>Actinomycetes</taxon>
        <taxon>Pseudonocardiales</taxon>
        <taxon>Pseudonocardiaceae</taxon>
        <taxon>Pseudonocardia</taxon>
    </lineage>
</organism>
<proteinExistence type="predicted"/>
<dbReference type="RefSeq" id="WP_311557265.1">
    <property type="nucleotide sequence ID" value="NZ_JAVREJ010000011.1"/>
</dbReference>
<reference evidence="2" key="1">
    <citation type="submission" date="2023-07" db="EMBL/GenBank/DDBJ databases">
        <title>30 novel species of actinomycetes from the DSMZ collection.</title>
        <authorList>
            <person name="Nouioui I."/>
        </authorList>
    </citation>
    <scope>NUCLEOTIDE SEQUENCE [LARGE SCALE GENOMIC DNA]</scope>
    <source>
        <strain evidence="2">DSM 45834</strain>
    </source>
</reference>